<reference evidence="2" key="1">
    <citation type="journal article" date="2023" name="Mol. Phylogenet. Evol.">
        <title>Genome-scale phylogeny and comparative genomics of the fungal order Sordariales.</title>
        <authorList>
            <person name="Hensen N."/>
            <person name="Bonometti L."/>
            <person name="Westerberg I."/>
            <person name="Brannstrom I.O."/>
            <person name="Guillou S."/>
            <person name="Cros-Aarteil S."/>
            <person name="Calhoun S."/>
            <person name="Haridas S."/>
            <person name="Kuo A."/>
            <person name="Mondo S."/>
            <person name="Pangilinan J."/>
            <person name="Riley R."/>
            <person name="LaButti K."/>
            <person name="Andreopoulos B."/>
            <person name="Lipzen A."/>
            <person name="Chen C."/>
            <person name="Yan M."/>
            <person name="Daum C."/>
            <person name="Ng V."/>
            <person name="Clum A."/>
            <person name="Steindorff A."/>
            <person name="Ohm R.A."/>
            <person name="Martin F."/>
            <person name="Silar P."/>
            <person name="Natvig D.O."/>
            <person name="Lalanne C."/>
            <person name="Gautier V."/>
            <person name="Ament-Velasquez S.L."/>
            <person name="Kruys A."/>
            <person name="Hutchinson M.I."/>
            <person name="Powell A.J."/>
            <person name="Barry K."/>
            <person name="Miller A.N."/>
            <person name="Grigoriev I.V."/>
            <person name="Debuchy R."/>
            <person name="Gladieux P."/>
            <person name="Hiltunen Thoren M."/>
            <person name="Johannesson H."/>
        </authorList>
    </citation>
    <scope>NUCLEOTIDE SEQUENCE</scope>
    <source>
        <strain evidence="2">CBS 118394</strain>
    </source>
</reference>
<evidence type="ECO:0000256" key="1">
    <source>
        <dbReference type="SAM" id="MobiDB-lite"/>
    </source>
</evidence>
<gene>
    <name evidence="2" type="ORF">B0H66DRAFT_529983</name>
</gene>
<comment type="caution">
    <text evidence="2">The sequence shown here is derived from an EMBL/GenBank/DDBJ whole genome shotgun (WGS) entry which is preliminary data.</text>
</comment>
<proteinExistence type="predicted"/>
<keyword evidence="3" id="KW-1185">Reference proteome</keyword>
<evidence type="ECO:0000313" key="3">
    <source>
        <dbReference type="Proteomes" id="UP001283341"/>
    </source>
</evidence>
<organism evidence="2 3">
    <name type="scientific">Apodospora peruviana</name>
    <dbReference type="NCBI Taxonomy" id="516989"/>
    <lineage>
        <taxon>Eukaryota</taxon>
        <taxon>Fungi</taxon>
        <taxon>Dikarya</taxon>
        <taxon>Ascomycota</taxon>
        <taxon>Pezizomycotina</taxon>
        <taxon>Sordariomycetes</taxon>
        <taxon>Sordariomycetidae</taxon>
        <taxon>Sordariales</taxon>
        <taxon>Lasiosphaeriaceae</taxon>
        <taxon>Apodospora</taxon>
    </lineage>
</organism>
<dbReference type="AlphaFoldDB" id="A0AAE0IIY3"/>
<accession>A0AAE0IIY3</accession>
<reference evidence="2" key="2">
    <citation type="submission" date="2023-06" db="EMBL/GenBank/DDBJ databases">
        <authorList>
            <consortium name="Lawrence Berkeley National Laboratory"/>
            <person name="Haridas S."/>
            <person name="Hensen N."/>
            <person name="Bonometti L."/>
            <person name="Westerberg I."/>
            <person name="Brannstrom I.O."/>
            <person name="Guillou S."/>
            <person name="Cros-Aarteil S."/>
            <person name="Calhoun S."/>
            <person name="Kuo A."/>
            <person name="Mondo S."/>
            <person name="Pangilinan J."/>
            <person name="Riley R."/>
            <person name="Labutti K."/>
            <person name="Andreopoulos B."/>
            <person name="Lipzen A."/>
            <person name="Chen C."/>
            <person name="Yanf M."/>
            <person name="Daum C."/>
            <person name="Ng V."/>
            <person name="Clum A."/>
            <person name="Steindorff A."/>
            <person name="Ohm R."/>
            <person name="Martin F."/>
            <person name="Silar P."/>
            <person name="Natvig D."/>
            <person name="Lalanne C."/>
            <person name="Gautier V."/>
            <person name="Ament-Velasquez S.L."/>
            <person name="Kruys A."/>
            <person name="Hutchinson M.I."/>
            <person name="Powell A.J."/>
            <person name="Barry K."/>
            <person name="Miller A.N."/>
            <person name="Grigoriev I.V."/>
            <person name="Debuchy R."/>
            <person name="Gladieux P."/>
            <person name="Thoren M.H."/>
            <person name="Johannesson H."/>
        </authorList>
    </citation>
    <scope>NUCLEOTIDE SEQUENCE</scope>
    <source>
        <strain evidence="2">CBS 118394</strain>
    </source>
</reference>
<dbReference type="Proteomes" id="UP001283341">
    <property type="component" value="Unassembled WGS sequence"/>
</dbReference>
<name>A0AAE0IIY3_9PEZI</name>
<evidence type="ECO:0000313" key="2">
    <source>
        <dbReference type="EMBL" id="KAK3325972.1"/>
    </source>
</evidence>
<dbReference type="EMBL" id="JAUEDM010000002">
    <property type="protein sequence ID" value="KAK3325972.1"/>
    <property type="molecule type" value="Genomic_DNA"/>
</dbReference>
<sequence>MSNYDISTVPNVEDKGYIVEKVGKDGADDVLIISSDAVYVAKLPTNKDEGSVTMDDARLKRDENHPGNPKGKGSRARLWEMQATVAFHKSGMKPGDVELLRAEQVEETRSTALADWSREQIGVELDFAVRKDSTGIERQVFDANLKYSGLGQNAQAFLAKVGIAEKEVKEICVGPGAADNDFNYTFFVG</sequence>
<feature type="region of interest" description="Disordered" evidence="1">
    <location>
        <begin position="50"/>
        <end position="75"/>
    </location>
</feature>
<protein>
    <submittedName>
        <fullName evidence="2">Uncharacterized protein</fullName>
    </submittedName>
</protein>
<feature type="compositionally biased region" description="Basic and acidic residues" evidence="1">
    <location>
        <begin position="50"/>
        <end position="65"/>
    </location>
</feature>